<organism evidence="1 2">
    <name type="scientific">Eumeta variegata</name>
    <name type="common">Bagworm moth</name>
    <name type="synonym">Eumeta japonica</name>
    <dbReference type="NCBI Taxonomy" id="151549"/>
    <lineage>
        <taxon>Eukaryota</taxon>
        <taxon>Metazoa</taxon>
        <taxon>Ecdysozoa</taxon>
        <taxon>Arthropoda</taxon>
        <taxon>Hexapoda</taxon>
        <taxon>Insecta</taxon>
        <taxon>Pterygota</taxon>
        <taxon>Neoptera</taxon>
        <taxon>Endopterygota</taxon>
        <taxon>Lepidoptera</taxon>
        <taxon>Glossata</taxon>
        <taxon>Ditrysia</taxon>
        <taxon>Tineoidea</taxon>
        <taxon>Psychidae</taxon>
        <taxon>Oiketicinae</taxon>
        <taxon>Eumeta</taxon>
    </lineage>
</organism>
<protein>
    <submittedName>
        <fullName evidence="1">Uncharacterized protein</fullName>
    </submittedName>
</protein>
<sequence length="87" mass="10208">MIETEPENRKQDRRRYCDRVAYDARETIRLELRLGFARLGVKTQVVLVLAQRHKDASPDRGCRLVPIPKRPVGISRRRARPRRALFG</sequence>
<dbReference type="AlphaFoldDB" id="A0A4C1ZFL1"/>
<proteinExistence type="predicted"/>
<keyword evidence="2" id="KW-1185">Reference proteome</keyword>
<dbReference type="EMBL" id="BGZK01001779">
    <property type="protein sequence ID" value="GBP86202.1"/>
    <property type="molecule type" value="Genomic_DNA"/>
</dbReference>
<evidence type="ECO:0000313" key="1">
    <source>
        <dbReference type="EMBL" id="GBP86202.1"/>
    </source>
</evidence>
<name>A0A4C1ZFL1_EUMVA</name>
<evidence type="ECO:0000313" key="2">
    <source>
        <dbReference type="Proteomes" id="UP000299102"/>
    </source>
</evidence>
<comment type="caution">
    <text evidence="1">The sequence shown here is derived from an EMBL/GenBank/DDBJ whole genome shotgun (WGS) entry which is preliminary data.</text>
</comment>
<reference evidence="1 2" key="1">
    <citation type="journal article" date="2019" name="Commun. Biol.">
        <title>The bagworm genome reveals a unique fibroin gene that provides high tensile strength.</title>
        <authorList>
            <person name="Kono N."/>
            <person name="Nakamura H."/>
            <person name="Ohtoshi R."/>
            <person name="Tomita M."/>
            <person name="Numata K."/>
            <person name="Arakawa K."/>
        </authorList>
    </citation>
    <scope>NUCLEOTIDE SEQUENCE [LARGE SCALE GENOMIC DNA]</scope>
</reference>
<dbReference type="Proteomes" id="UP000299102">
    <property type="component" value="Unassembled WGS sequence"/>
</dbReference>
<accession>A0A4C1ZFL1</accession>
<gene>
    <name evidence="1" type="ORF">EVAR_63978_1</name>
</gene>